<dbReference type="PANTHER" id="PTHR28259">
    <property type="entry name" value="FLUORIDE EXPORT PROTEIN 1-RELATED"/>
    <property type="match status" value="1"/>
</dbReference>
<evidence type="ECO:0000256" key="10">
    <source>
        <dbReference type="HAMAP-Rule" id="MF_00454"/>
    </source>
</evidence>
<keyword evidence="10" id="KW-0479">Metal-binding</keyword>
<dbReference type="Proteomes" id="UP000292373">
    <property type="component" value="Unassembled WGS sequence"/>
</dbReference>
<name>A0A4Q9KDV9_9ACTN</name>
<dbReference type="GO" id="GO:0140114">
    <property type="term" value="P:cellular detoxification of fluoride"/>
    <property type="evidence" value="ECO:0007669"/>
    <property type="project" value="UniProtKB-UniRule"/>
</dbReference>
<keyword evidence="3 10" id="KW-0812">Transmembrane</keyword>
<evidence type="ECO:0000313" key="11">
    <source>
        <dbReference type="EMBL" id="TBT85066.1"/>
    </source>
</evidence>
<dbReference type="HAMAP" id="MF_00454">
    <property type="entry name" value="FluC"/>
    <property type="match status" value="1"/>
</dbReference>
<comment type="function">
    <text evidence="9 10">Fluoride-specific ion channel. Important for reducing fluoride concentration in the cell, thus reducing its toxicity.</text>
</comment>
<feature type="transmembrane region" description="Helical" evidence="10">
    <location>
        <begin position="61"/>
        <end position="81"/>
    </location>
</feature>
<keyword evidence="10" id="KW-0915">Sodium</keyword>
<dbReference type="Pfam" id="PF02537">
    <property type="entry name" value="CRCB"/>
    <property type="match status" value="1"/>
</dbReference>
<comment type="subcellular location">
    <subcellularLocation>
        <location evidence="1 10">Cell membrane</location>
        <topology evidence="1 10">Multi-pass membrane protein</topology>
    </subcellularLocation>
</comment>
<comment type="catalytic activity">
    <reaction evidence="8">
        <text>fluoride(in) = fluoride(out)</text>
        <dbReference type="Rhea" id="RHEA:76159"/>
        <dbReference type="ChEBI" id="CHEBI:17051"/>
    </reaction>
    <physiologicalReaction direction="left-to-right" evidence="8">
        <dbReference type="Rhea" id="RHEA:76160"/>
    </physiologicalReaction>
</comment>
<comment type="activity regulation">
    <text evidence="10">Na(+) is not transported, but it plays an essential structural role and its presence is essential for fluoride channel function.</text>
</comment>
<dbReference type="AlphaFoldDB" id="A0A4Q9KDV9"/>
<evidence type="ECO:0000256" key="1">
    <source>
        <dbReference type="ARBA" id="ARBA00004651"/>
    </source>
</evidence>
<keyword evidence="12" id="KW-1185">Reference proteome</keyword>
<evidence type="ECO:0000256" key="4">
    <source>
        <dbReference type="ARBA" id="ARBA00022989"/>
    </source>
</evidence>
<dbReference type="NCBIfam" id="TIGR00494">
    <property type="entry name" value="crcB"/>
    <property type="match status" value="1"/>
</dbReference>
<evidence type="ECO:0000256" key="7">
    <source>
        <dbReference type="ARBA" id="ARBA00035120"/>
    </source>
</evidence>
<comment type="similarity">
    <text evidence="7 10">Belongs to the fluoride channel Fluc/FEX (TC 1.A.43) family.</text>
</comment>
<dbReference type="GO" id="GO:0062054">
    <property type="term" value="F:fluoride channel activity"/>
    <property type="evidence" value="ECO:0007669"/>
    <property type="project" value="UniProtKB-UniRule"/>
</dbReference>
<feature type="transmembrane region" description="Helical" evidence="10">
    <location>
        <begin position="93"/>
        <end position="117"/>
    </location>
</feature>
<dbReference type="EMBL" id="SDMQ01000006">
    <property type="protein sequence ID" value="TBT85066.1"/>
    <property type="molecule type" value="Genomic_DNA"/>
</dbReference>
<evidence type="ECO:0000256" key="5">
    <source>
        <dbReference type="ARBA" id="ARBA00023136"/>
    </source>
</evidence>
<accession>A0A4Q9KDV9</accession>
<keyword evidence="10" id="KW-0406">Ion transport</keyword>
<gene>
    <name evidence="10 11" type="primary">crcB</name>
    <name evidence="10" type="synonym">fluC</name>
    <name evidence="11" type="ORF">ET989_07845</name>
</gene>
<keyword evidence="10" id="KW-0813">Transport</keyword>
<sequence>MTWLWVALAGGVGAVLRHLAHTGAQHAGWRSPWATLAVNVAGSFAIGIVAGFGARVWSPELVTVLATGLLGGFTTFSTASVEAADLWRDGRRGPAVGLATAMLVGSVAACALGWWLASLPL</sequence>
<evidence type="ECO:0000256" key="2">
    <source>
        <dbReference type="ARBA" id="ARBA00022475"/>
    </source>
</evidence>
<dbReference type="GO" id="GO:0005886">
    <property type="term" value="C:plasma membrane"/>
    <property type="evidence" value="ECO:0007669"/>
    <property type="project" value="UniProtKB-SubCell"/>
</dbReference>
<comment type="caution">
    <text evidence="11">The sequence shown here is derived from an EMBL/GenBank/DDBJ whole genome shotgun (WGS) entry which is preliminary data.</text>
</comment>
<dbReference type="InterPro" id="IPR003691">
    <property type="entry name" value="FluC"/>
</dbReference>
<keyword evidence="6 10" id="KW-0407">Ion channel</keyword>
<organism evidence="11 12">
    <name type="scientific">Propioniciclava sinopodophylli</name>
    <dbReference type="NCBI Taxonomy" id="1837344"/>
    <lineage>
        <taxon>Bacteria</taxon>
        <taxon>Bacillati</taxon>
        <taxon>Actinomycetota</taxon>
        <taxon>Actinomycetes</taxon>
        <taxon>Propionibacteriales</taxon>
        <taxon>Propionibacteriaceae</taxon>
        <taxon>Propioniciclava</taxon>
    </lineage>
</organism>
<evidence type="ECO:0000256" key="3">
    <source>
        <dbReference type="ARBA" id="ARBA00022692"/>
    </source>
</evidence>
<proteinExistence type="inferred from homology"/>
<dbReference type="PANTHER" id="PTHR28259:SF1">
    <property type="entry name" value="FLUORIDE EXPORT PROTEIN 1-RELATED"/>
    <property type="match status" value="1"/>
</dbReference>
<keyword evidence="5 10" id="KW-0472">Membrane</keyword>
<feature type="binding site" evidence="10">
    <location>
        <position position="74"/>
    </location>
    <ligand>
        <name>Na(+)</name>
        <dbReference type="ChEBI" id="CHEBI:29101"/>
        <note>structural</note>
    </ligand>
</feature>
<reference evidence="11 12" key="1">
    <citation type="submission" date="2019-01" db="EMBL/GenBank/DDBJ databases">
        <title>Lactibacter flavus gen. nov., sp. nov., a novel bacterium of the family Propionibacteriaceae isolated from raw milk and dairy products.</title>
        <authorList>
            <person name="Huptas C."/>
            <person name="Wenning M."/>
            <person name="Breitenwieser F."/>
            <person name="Doll E."/>
            <person name="Von Neubeck M."/>
            <person name="Busse H.-J."/>
            <person name="Scherer S."/>
        </authorList>
    </citation>
    <scope>NUCLEOTIDE SEQUENCE [LARGE SCALE GENOMIC DNA]</scope>
    <source>
        <strain evidence="11 12">KCTC 33808</strain>
    </source>
</reference>
<feature type="transmembrane region" description="Helical" evidence="10">
    <location>
        <begin position="32"/>
        <end position="54"/>
    </location>
</feature>
<evidence type="ECO:0000256" key="9">
    <source>
        <dbReference type="ARBA" id="ARBA00049940"/>
    </source>
</evidence>
<evidence type="ECO:0000256" key="8">
    <source>
        <dbReference type="ARBA" id="ARBA00035585"/>
    </source>
</evidence>
<feature type="binding site" evidence="10">
    <location>
        <position position="71"/>
    </location>
    <ligand>
        <name>Na(+)</name>
        <dbReference type="ChEBI" id="CHEBI:29101"/>
        <note>structural</note>
    </ligand>
</feature>
<dbReference type="OrthoDB" id="5148600at2"/>
<dbReference type="RefSeq" id="WP_131167979.1">
    <property type="nucleotide sequence ID" value="NZ_SDMQ01000006.1"/>
</dbReference>
<evidence type="ECO:0000256" key="6">
    <source>
        <dbReference type="ARBA" id="ARBA00023303"/>
    </source>
</evidence>
<protein>
    <recommendedName>
        <fullName evidence="10">Fluoride-specific ion channel FluC</fullName>
    </recommendedName>
</protein>
<keyword evidence="2 10" id="KW-1003">Cell membrane</keyword>
<keyword evidence="4 10" id="KW-1133">Transmembrane helix</keyword>
<evidence type="ECO:0000313" key="12">
    <source>
        <dbReference type="Proteomes" id="UP000292373"/>
    </source>
</evidence>
<dbReference type="GO" id="GO:0046872">
    <property type="term" value="F:metal ion binding"/>
    <property type="evidence" value="ECO:0007669"/>
    <property type="project" value="UniProtKB-KW"/>
</dbReference>